<protein>
    <submittedName>
        <fullName evidence="1">Uncharacterized protein</fullName>
    </submittedName>
</protein>
<keyword evidence="2" id="KW-1185">Reference proteome</keyword>
<dbReference type="AlphaFoldDB" id="A0A2T0JNM2"/>
<accession>A0A2T0JNM2</accession>
<organism evidence="1 2">
    <name type="scientific">Actinoplanes italicus</name>
    <dbReference type="NCBI Taxonomy" id="113567"/>
    <lineage>
        <taxon>Bacteria</taxon>
        <taxon>Bacillati</taxon>
        <taxon>Actinomycetota</taxon>
        <taxon>Actinomycetes</taxon>
        <taxon>Micromonosporales</taxon>
        <taxon>Micromonosporaceae</taxon>
        <taxon>Actinoplanes</taxon>
    </lineage>
</organism>
<gene>
    <name evidence="1" type="ORF">CLV67_13770</name>
</gene>
<proteinExistence type="predicted"/>
<evidence type="ECO:0000313" key="2">
    <source>
        <dbReference type="Proteomes" id="UP000239415"/>
    </source>
</evidence>
<dbReference type="Proteomes" id="UP000239415">
    <property type="component" value="Unassembled WGS sequence"/>
</dbReference>
<comment type="caution">
    <text evidence="1">The sequence shown here is derived from an EMBL/GenBank/DDBJ whole genome shotgun (WGS) entry which is preliminary data.</text>
</comment>
<name>A0A2T0JNM2_9ACTN</name>
<reference evidence="1 2" key="1">
    <citation type="submission" date="2018-03" db="EMBL/GenBank/DDBJ databases">
        <title>Genomic Encyclopedia of Archaeal and Bacterial Type Strains, Phase II (KMG-II): from individual species to whole genera.</title>
        <authorList>
            <person name="Goeker M."/>
        </authorList>
    </citation>
    <scope>NUCLEOTIDE SEQUENCE [LARGE SCALE GENOMIC DNA]</scope>
    <source>
        <strain evidence="1 2">DSM 43146</strain>
    </source>
</reference>
<dbReference type="RefSeq" id="WP_275414949.1">
    <property type="nucleotide sequence ID" value="NZ_BOMO01000143.1"/>
</dbReference>
<sequence length="43" mass="4635">MPRHVEGLLKPDAYDVADEITCVQDGAVHPTAAANEMLKEADI</sequence>
<evidence type="ECO:0000313" key="1">
    <source>
        <dbReference type="EMBL" id="PRX09205.1"/>
    </source>
</evidence>
<dbReference type="EMBL" id="PVMZ01000037">
    <property type="protein sequence ID" value="PRX09205.1"/>
    <property type="molecule type" value="Genomic_DNA"/>
</dbReference>